<evidence type="ECO:0000256" key="6">
    <source>
        <dbReference type="ARBA" id="ARBA00022692"/>
    </source>
</evidence>
<feature type="transmembrane region" description="Helical" evidence="9">
    <location>
        <begin position="221"/>
        <end position="241"/>
    </location>
</feature>
<keyword evidence="6 9" id="KW-0812">Transmembrane</keyword>
<feature type="transmembrane region" description="Helical" evidence="9">
    <location>
        <begin position="12"/>
        <end position="34"/>
    </location>
</feature>
<comment type="caution">
    <text evidence="11">The sequence shown here is derived from an EMBL/GenBank/DDBJ whole genome shotgun (WGS) entry which is preliminary data.</text>
</comment>
<keyword evidence="4" id="KW-0762">Sugar transport</keyword>
<evidence type="ECO:0000256" key="7">
    <source>
        <dbReference type="ARBA" id="ARBA00022989"/>
    </source>
</evidence>
<keyword evidence="5" id="KW-0598">Phosphotransferase system</keyword>
<evidence type="ECO:0000256" key="3">
    <source>
        <dbReference type="ARBA" id="ARBA00022475"/>
    </source>
</evidence>
<feature type="transmembrane region" description="Helical" evidence="9">
    <location>
        <begin position="247"/>
        <end position="266"/>
    </location>
</feature>
<dbReference type="RefSeq" id="WP_154436052.1">
    <property type="nucleotide sequence ID" value="NZ_VUNC01000008.1"/>
</dbReference>
<dbReference type="PIRSF" id="PIRSF006304">
    <property type="entry name" value="GatC"/>
    <property type="match status" value="1"/>
</dbReference>
<dbReference type="GO" id="GO:0005886">
    <property type="term" value="C:plasma membrane"/>
    <property type="evidence" value="ECO:0007669"/>
    <property type="project" value="UniProtKB-SubCell"/>
</dbReference>
<evidence type="ECO:0000313" key="11">
    <source>
        <dbReference type="EMBL" id="MST73331.1"/>
    </source>
</evidence>
<feature type="transmembrane region" description="Helical" evidence="9">
    <location>
        <begin position="98"/>
        <end position="117"/>
    </location>
</feature>
<protein>
    <submittedName>
        <fullName evidence="11">PTS galactitol transporter subunit IIC</fullName>
    </submittedName>
</protein>
<feature type="transmembrane region" description="Helical" evidence="9">
    <location>
        <begin position="358"/>
        <end position="380"/>
    </location>
</feature>
<evidence type="ECO:0000259" key="10">
    <source>
        <dbReference type="PROSITE" id="PS51104"/>
    </source>
</evidence>
<dbReference type="GO" id="GO:0015577">
    <property type="term" value="F:galactitol transmembrane transporter activity"/>
    <property type="evidence" value="ECO:0007669"/>
    <property type="project" value="InterPro"/>
</dbReference>
<accession>A0A6N7XVG5</accession>
<evidence type="ECO:0000313" key="12">
    <source>
        <dbReference type="Proteomes" id="UP000469325"/>
    </source>
</evidence>
<gene>
    <name evidence="11" type="ORF">FYJ68_09480</name>
</gene>
<evidence type="ECO:0000256" key="8">
    <source>
        <dbReference type="ARBA" id="ARBA00023136"/>
    </source>
</evidence>
<sequence length="464" mass="50191">MDFAAASQWINGFLSSVGAAVFVPIIMIIMGLIVRMKPKDAISAGILLGVAFTGMSMLISYMGNIIQPVGEAMLKNLGIDLPILDGGWTTMAAIAWSWPYAILMFPLMIIVNIIMLVGNKTDTFNADLWNVWGKIFTAVGVVGLTGNVLLAFVIAAIQIVFELKTADLFKDEIYELTGIPGVTCTHKMVFLSAIYYPIDKLLRKIPALNHKADAEALHDKIGIFAENHVLGFILGCLFGLLGGYDPGALLTLGIQCAMCLTLFPVISKYFMEALSPISEAVSDYMHGKFEGRTLVVGLDWPFLGGSNEIWITIILSIPLTVLYAFILPDNKILPFAGIVNIALVVPAYLVTKGNLPRMIILSVIGIPIFLLVGTAFAPFVSQLALSTGAVAKDALGASGLISNSSIDGPWFTYAFSQFLDCMNGNFIPLGMLIVWLAGYFYMYRDMKKVAAKKAESEATEPAAE</sequence>
<feature type="transmembrane region" description="Helical" evidence="9">
    <location>
        <begin position="173"/>
        <end position="196"/>
    </location>
</feature>
<dbReference type="PANTHER" id="PTHR37324:SF2">
    <property type="entry name" value="PTS SYSTEM GALACTITOL-SPECIFIC EIIC COMPONENT"/>
    <property type="match status" value="1"/>
</dbReference>
<organism evidence="11 12">
    <name type="scientific">Olsenella porci</name>
    <dbReference type="NCBI Taxonomy" id="2652279"/>
    <lineage>
        <taxon>Bacteria</taxon>
        <taxon>Bacillati</taxon>
        <taxon>Actinomycetota</taxon>
        <taxon>Coriobacteriia</taxon>
        <taxon>Coriobacteriales</taxon>
        <taxon>Atopobiaceae</taxon>
        <taxon>Olsenella</taxon>
    </lineage>
</organism>
<evidence type="ECO:0000256" key="2">
    <source>
        <dbReference type="ARBA" id="ARBA00022448"/>
    </source>
</evidence>
<evidence type="ECO:0000256" key="5">
    <source>
        <dbReference type="ARBA" id="ARBA00022683"/>
    </source>
</evidence>
<keyword evidence="12" id="KW-1185">Reference proteome</keyword>
<evidence type="ECO:0000256" key="4">
    <source>
        <dbReference type="ARBA" id="ARBA00022597"/>
    </source>
</evidence>
<dbReference type="InterPro" id="IPR013853">
    <property type="entry name" value="EIIC-GAT"/>
</dbReference>
<feature type="transmembrane region" description="Helical" evidence="9">
    <location>
        <begin position="309"/>
        <end position="326"/>
    </location>
</feature>
<dbReference type="AlphaFoldDB" id="A0A6N7XVG5"/>
<feature type="transmembrane region" description="Helical" evidence="9">
    <location>
        <begin position="46"/>
        <end position="66"/>
    </location>
</feature>
<keyword evidence="7 9" id="KW-1133">Transmembrane helix</keyword>
<dbReference type="Pfam" id="PF03611">
    <property type="entry name" value="EIIC-GAT"/>
    <property type="match status" value="1"/>
</dbReference>
<keyword evidence="8 9" id="KW-0472">Membrane</keyword>
<keyword evidence="2" id="KW-0813">Transport</keyword>
<keyword evidence="3" id="KW-1003">Cell membrane</keyword>
<dbReference type="EMBL" id="VUNC01000008">
    <property type="protein sequence ID" value="MST73331.1"/>
    <property type="molecule type" value="Genomic_DNA"/>
</dbReference>
<dbReference type="PROSITE" id="PS51104">
    <property type="entry name" value="PTS_EIIC_TYPE_2"/>
    <property type="match status" value="1"/>
</dbReference>
<evidence type="ECO:0000256" key="9">
    <source>
        <dbReference type="SAM" id="Phobius"/>
    </source>
</evidence>
<comment type="subcellular location">
    <subcellularLocation>
        <location evidence="1">Cell membrane</location>
        <topology evidence="1">Multi-pass membrane protein</topology>
    </subcellularLocation>
</comment>
<dbReference type="InterPro" id="IPR013014">
    <property type="entry name" value="PTS_EIIC_2"/>
</dbReference>
<proteinExistence type="predicted"/>
<dbReference type="GO" id="GO:0009401">
    <property type="term" value="P:phosphoenolpyruvate-dependent sugar phosphotransferase system"/>
    <property type="evidence" value="ECO:0007669"/>
    <property type="project" value="UniProtKB-KW"/>
</dbReference>
<dbReference type="InterPro" id="IPR004703">
    <property type="entry name" value="PTS_sugar-sp_permease"/>
</dbReference>
<feature type="domain" description="PTS EIIC type-2" evidence="10">
    <location>
        <begin position="11"/>
        <end position="443"/>
    </location>
</feature>
<feature type="transmembrane region" description="Helical" evidence="9">
    <location>
        <begin position="426"/>
        <end position="443"/>
    </location>
</feature>
<reference evidence="11 12" key="1">
    <citation type="submission" date="2019-08" db="EMBL/GenBank/DDBJ databases">
        <title>In-depth cultivation of the pig gut microbiome towards novel bacterial diversity and tailored functional studies.</title>
        <authorList>
            <person name="Wylensek D."/>
            <person name="Hitch T.C.A."/>
            <person name="Clavel T."/>
        </authorList>
    </citation>
    <scope>NUCLEOTIDE SEQUENCE [LARGE SCALE GENOMIC DNA]</scope>
    <source>
        <strain evidence="11 12">CA-Schmier-601-WT-1</strain>
    </source>
</reference>
<dbReference type="Proteomes" id="UP000469325">
    <property type="component" value="Unassembled WGS sequence"/>
</dbReference>
<dbReference type="PANTHER" id="PTHR37324">
    <property type="entry name" value="PTS SYSTEM GALACTITOL-SPECIFIC EIIC COMPONENT"/>
    <property type="match status" value="1"/>
</dbReference>
<feature type="transmembrane region" description="Helical" evidence="9">
    <location>
        <begin position="138"/>
        <end position="161"/>
    </location>
</feature>
<feature type="transmembrane region" description="Helical" evidence="9">
    <location>
        <begin position="332"/>
        <end position="351"/>
    </location>
</feature>
<evidence type="ECO:0000256" key="1">
    <source>
        <dbReference type="ARBA" id="ARBA00004651"/>
    </source>
</evidence>
<name>A0A6N7XVG5_9ACTN</name>